<dbReference type="PROSITE" id="PS50030">
    <property type="entry name" value="UBA"/>
    <property type="match status" value="1"/>
</dbReference>
<protein>
    <submittedName>
        <fullName evidence="6">Uncharacterized protein</fullName>
    </submittedName>
</protein>
<feature type="region of interest" description="Disordered" evidence="3">
    <location>
        <begin position="347"/>
        <end position="408"/>
    </location>
</feature>
<evidence type="ECO:0000256" key="2">
    <source>
        <dbReference type="ARBA" id="ARBA00022737"/>
    </source>
</evidence>
<keyword evidence="7" id="KW-1185">Reference proteome</keyword>
<feature type="domain" description="UBA" evidence="4">
    <location>
        <begin position="129"/>
        <end position="179"/>
    </location>
</feature>
<proteinExistence type="predicted"/>
<dbReference type="InterPro" id="IPR028846">
    <property type="entry name" value="Recoverin"/>
</dbReference>
<dbReference type="FunCoup" id="D3B624">
    <property type="interactions" value="805"/>
</dbReference>
<feature type="domain" description="EF-hand" evidence="5">
    <location>
        <begin position="42"/>
        <end position="77"/>
    </location>
</feature>
<gene>
    <name evidence="6" type="ORF">PPL_04114</name>
</gene>
<dbReference type="PANTHER" id="PTHR23055:SF183">
    <property type="entry name" value="RECOVERIN FAMILY PROTEIN DDB_G0274781"/>
    <property type="match status" value="1"/>
</dbReference>
<dbReference type="InterPro" id="IPR002048">
    <property type="entry name" value="EF_hand_dom"/>
</dbReference>
<dbReference type="GO" id="GO:0005509">
    <property type="term" value="F:calcium ion binding"/>
    <property type="evidence" value="ECO:0007669"/>
    <property type="project" value="InterPro"/>
</dbReference>
<dbReference type="InterPro" id="IPR009060">
    <property type="entry name" value="UBA-like_sf"/>
</dbReference>
<dbReference type="EMBL" id="ADBJ01000017">
    <property type="protein sequence ID" value="EFA83322.1"/>
    <property type="molecule type" value="Genomic_DNA"/>
</dbReference>
<evidence type="ECO:0000256" key="1">
    <source>
        <dbReference type="ARBA" id="ARBA00022723"/>
    </source>
</evidence>
<dbReference type="AlphaFoldDB" id="D3B624"/>
<dbReference type="SUPFAM" id="SSF46934">
    <property type="entry name" value="UBA-like"/>
    <property type="match status" value="1"/>
</dbReference>
<evidence type="ECO:0000259" key="5">
    <source>
        <dbReference type="PROSITE" id="PS50222"/>
    </source>
</evidence>
<keyword evidence="1" id="KW-0479">Metal-binding</keyword>
<keyword evidence="2" id="KW-0677">Repeat</keyword>
<accession>D3B624</accession>
<feature type="region of interest" description="Disordered" evidence="3">
    <location>
        <begin position="472"/>
        <end position="532"/>
    </location>
</feature>
<dbReference type="Proteomes" id="UP000001396">
    <property type="component" value="Unassembled WGS sequence"/>
</dbReference>
<name>D3B624_HETP5</name>
<reference evidence="6 7" key="1">
    <citation type="journal article" date="2011" name="Genome Res.">
        <title>Phylogeny-wide analysis of social amoeba genomes highlights ancient origins for complex intercellular communication.</title>
        <authorList>
            <person name="Heidel A.J."/>
            <person name="Lawal H.M."/>
            <person name="Felder M."/>
            <person name="Schilde C."/>
            <person name="Helps N.R."/>
            <person name="Tunggal B."/>
            <person name="Rivero F."/>
            <person name="John U."/>
            <person name="Schleicher M."/>
            <person name="Eichinger L."/>
            <person name="Platzer M."/>
            <person name="Noegel A.A."/>
            <person name="Schaap P."/>
            <person name="Gloeckner G."/>
        </authorList>
    </citation>
    <scope>NUCLEOTIDE SEQUENCE [LARGE SCALE GENOMIC DNA]</scope>
    <source>
        <strain evidence="7">ATCC 26659 / Pp 5 / PN500</strain>
    </source>
</reference>
<dbReference type="PANTHER" id="PTHR23055">
    <property type="entry name" value="CALCIUM BINDING PROTEINS"/>
    <property type="match status" value="1"/>
</dbReference>
<dbReference type="Gene3D" id="1.10.8.10">
    <property type="entry name" value="DNA helicase RuvA subunit, C-terminal domain"/>
    <property type="match status" value="1"/>
</dbReference>
<dbReference type="InParanoid" id="D3B624"/>
<dbReference type="OMA" id="DGFKRFH"/>
<dbReference type="GeneID" id="31359601"/>
<dbReference type="Gene3D" id="1.10.238.10">
    <property type="entry name" value="EF-hand"/>
    <property type="match status" value="1"/>
</dbReference>
<feature type="compositionally biased region" description="Low complexity" evidence="3">
    <location>
        <begin position="478"/>
        <end position="522"/>
    </location>
</feature>
<dbReference type="RefSeq" id="XP_020435439.1">
    <property type="nucleotide sequence ID" value="XM_020575025.1"/>
</dbReference>
<feature type="compositionally biased region" description="Polar residues" evidence="3">
    <location>
        <begin position="371"/>
        <end position="380"/>
    </location>
</feature>
<evidence type="ECO:0000313" key="6">
    <source>
        <dbReference type="EMBL" id="EFA83322.1"/>
    </source>
</evidence>
<evidence type="ECO:0000313" key="7">
    <source>
        <dbReference type="Proteomes" id="UP000001396"/>
    </source>
</evidence>
<feature type="compositionally biased region" description="Polar residues" evidence="3">
    <location>
        <begin position="523"/>
        <end position="532"/>
    </location>
</feature>
<sequence>MGGVQMEPREIEKITTLFNDISSLVKKNKIVDRDGFKRFHLIPGPLADRLFNLFDVKKTGMMTLDDFTQSLAVCGKAPEKDKLSLIFKFLDLDDDEVITKEEITVLSVVTLEGSSSPKIEANNNNGNGGNDDPMVSQLIDMGFSKLKALQAIKATDNGTKGATPEQSAIEVITNWLLVNQSKEDEIDIDESPVIAAVATPSPRAQSEKPDPKTLDELTAGLAISTILGTFEALFATIDKENTGKITVKQFKKWAQSSKRPQELDTLLKPIAGLFDRALKWKASGIKNSTETLEKSNSFSEDNNGVNPKELKRFSSLAVMETTTKNATLTKKDLQKEKDKELKEKELKEKEKEKELKKRESVGKLEKKDTQSEIVNQTTTTPKKDDTESARSSTFDSDFSDSDDDQPIKPVIQVVIREKPIGMPELKSESSLLNIDTTPGIVKPVGSQTLRARGTRASMRPAVSEVHDIFSSFQPLTPVPNSTNKSNTSTTTTTTTTTTTSAPSPTTTNSSSDSTTSSVHSTTLPESAKSTSKPGLEDMKLCIQYLERGEFTDAKIHIDKCIQDISHSQNGKNMKNEIIFCIGYRVAIGLLEKIESLESQLAEESNEDERSFLNEKLSLLSRFLVGIPLQSQHRAVCAKMAVKYNLDGKNYGIAAKFLEVLPMSTTNDDNNKRVLEQLALCRENKLVNESLPMYICAQCKSTGSLGDASLTRCSCGRPIRLCFSTFELIKGLSHLYCTFCQSTYNIEQTEVDASTECKICQLGRVEVSQ</sequence>
<dbReference type="InterPro" id="IPR015940">
    <property type="entry name" value="UBA"/>
</dbReference>
<dbReference type="PROSITE" id="PS50222">
    <property type="entry name" value="EF_HAND_2"/>
    <property type="match status" value="2"/>
</dbReference>
<comment type="caution">
    <text evidence="6">The sequence shown here is derived from an EMBL/GenBank/DDBJ whole genome shotgun (WGS) entry which is preliminary data.</text>
</comment>
<feature type="compositionally biased region" description="Basic and acidic residues" evidence="3">
    <location>
        <begin position="347"/>
        <end position="370"/>
    </location>
</feature>
<evidence type="ECO:0000256" key="3">
    <source>
        <dbReference type="SAM" id="MobiDB-lite"/>
    </source>
</evidence>
<dbReference type="InterPro" id="IPR011992">
    <property type="entry name" value="EF-hand-dom_pair"/>
</dbReference>
<evidence type="ECO:0000259" key="4">
    <source>
        <dbReference type="PROSITE" id="PS50030"/>
    </source>
</evidence>
<organism evidence="6 7">
    <name type="scientific">Heterostelium pallidum (strain ATCC 26659 / Pp 5 / PN500)</name>
    <name type="common">Cellular slime mold</name>
    <name type="synonym">Polysphondylium pallidum</name>
    <dbReference type="NCBI Taxonomy" id="670386"/>
    <lineage>
        <taxon>Eukaryota</taxon>
        <taxon>Amoebozoa</taxon>
        <taxon>Evosea</taxon>
        <taxon>Eumycetozoa</taxon>
        <taxon>Dictyostelia</taxon>
        <taxon>Acytosteliales</taxon>
        <taxon>Acytosteliaceae</taxon>
        <taxon>Heterostelium</taxon>
    </lineage>
</organism>
<feature type="domain" description="EF-hand" evidence="5">
    <location>
        <begin position="225"/>
        <end position="260"/>
    </location>
</feature>
<dbReference type="Pfam" id="PF13833">
    <property type="entry name" value="EF-hand_8"/>
    <property type="match status" value="1"/>
</dbReference>
<dbReference type="SUPFAM" id="SSF47473">
    <property type="entry name" value="EF-hand"/>
    <property type="match status" value="1"/>
</dbReference>